<keyword evidence="2" id="KW-0378">Hydrolase</keyword>
<evidence type="ECO:0000313" key="2">
    <source>
        <dbReference type="EMBL" id="MFB9760827.1"/>
    </source>
</evidence>
<organism evidence="2 3">
    <name type="scientific">Ectobacillus funiculus</name>
    <dbReference type="NCBI Taxonomy" id="137993"/>
    <lineage>
        <taxon>Bacteria</taxon>
        <taxon>Bacillati</taxon>
        <taxon>Bacillota</taxon>
        <taxon>Bacilli</taxon>
        <taxon>Bacillales</taxon>
        <taxon>Bacillaceae</taxon>
        <taxon>Ectobacillus</taxon>
    </lineage>
</organism>
<dbReference type="Gene3D" id="3.40.50.1820">
    <property type="entry name" value="alpha/beta hydrolase"/>
    <property type="match status" value="1"/>
</dbReference>
<sequence length="311" mass="35241">MAFQEISFQSFNQKDTIKAWIYTPIRKPRGIVQLVHGFGEHSRRYLHMILKLNEAGFVVAADDHVGHGKTAYDSGNWSDWGDKGYMTMAEDEHTLRKIVQEQYPDVPYFMYGHSMGSMIVRCYAAAYGEGIDGLILCGTSGVLPKANALVPVLKKLIDEGKGEEIDPAYLEELLSWMTERCENPTTANDWICGDPDVVADHANDPFNNFTTPPNIRSLYYLVVMMETIIGTQWAEKLPTSIPVYNIAGDQDPVGQYGEGIYAVSNWLAETGHKIKTKVYPGYRHEIHNYRDIRDEVEDGMIDFMNDIIEKK</sequence>
<keyword evidence="3" id="KW-1185">Reference proteome</keyword>
<accession>A0ABV5WJM6</accession>
<gene>
    <name evidence="2" type="ORF">ACFFMS_21365</name>
</gene>
<dbReference type="GO" id="GO:0016787">
    <property type="term" value="F:hydrolase activity"/>
    <property type="evidence" value="ECO:0007669"/>
    <property type="project" value="UniProtKB-KW"/>
</dbReference>
<dbReference type="PANTHER" id="PTHR11614">
    <property type="entry name" value="PHOSPHOLIPASE-RELATED"/>
    <property type="match status" value="1"/>
</dbReference>
<dbReference type="InterPro" id="IPR022742">
    <property type="entry name" value="Hydrolase_4"/>
</dbReference>
<comment type="caution">
    <text evidence="2">The sequence shown here is derived from an EMBL/GenBank/DDBJ whole genome shotgun (WGS) entry which is preliminary data.</text>
</comment>
<dbReference type="Proteomes" id="UP001589609">
    <property type="component" value="Unassembled WGS sequence"/>
</dbReference>
<dbReference type="Pfam" id="PF12146">
    <property type="entry name" value="Hydrolase_4"/>
    <property type="match status" value="1"/>
</dbReference>
<protein>
    <submittedName>
        <fullName evidence="2">Alpha/beta fold hydrolase</fullName>
    </submittedName>
</protein>
<feature type="domain" description="Serine aminopeptidase S33" evidence="1">
    <location>
        <begin position="27"/>
        <end position="288"/>
    </location>
</feature>
<evidence type="ECO:0000313" key="3">
    <source>
        <dbReference type="Proteomes" id="UP001589609"/>
    </source>
</evidence>
<dbReference type="EMBL" id="JBHMAF010000171">
    <property type="protein sequence ID" value="MFB9760827.1"/>
    <property type="molecule type" value="Genomic_DNA"/>
</dbReference>
<evidence type="ECO:0000259" key="1">
    <source>
        <dbReference type="Pfam" id="PF12146"/>
    </source>
</evidence>
<dbReference type="InterPro" id="IPR051044">
    <property type="entry name" value="MAG_DAG_Lipase"/>
</dbReference>
<dbReference type="RefSeq" id="WP_379951104.1">
    <property type="nucleotide sequence ID" value="NZ_JBHMAF010000171.1"/>
</dbReference>
<name>A0ABV5WJM6_9BACI</name>
<dbReference type="InterPro" id="IPR029058">
    <property type="entry name" value="AB_hydrolase_fold"/>
</dbReference>
<reference evidence="2 3" key="1">
    <citation type="submission" date="2024-09" db="EMBL/GenBank/DDBJ databases">
        <authorList>
            <person name="Sun Q."/>
            <person name="Mori K."/>
        </authorList>
    </citation>
    <scope>NUCLEOTIDE SEQUENCE [LARGE SCALE GENOMIC DNA]</scope>
    <source>
        <strain evidence="2 3">JCM 11201</strain>
    </source>
</reference>
<proteinExistence type="predicted"/>
<dbReference type="SUPFAM" id="SSF53474">
    <property type="entry name" value="alpha/beta-Hydrolases"/>
    <property type="match status" value="1"/>
</dbReference>